<dbReference type="EMBL" id="MU006025">
    <property type="protein sequence ID" value="KAF2857847.1"/>
    <property type="molecule type" value="Genomic_DNA"/>
</dbReference>
<name>A0A6A7BSF2_9PEZI</name>
<accession>A0A6A7BSF2</accession>
<organism evidence="2 3">
    <name type="scientific">Piedraia hortae CBS 480.64</name>
    <dbReference type="NCBI Taxonomy" id="1314780"/>
    <lineage>
        <taxon>Eukaryota</taxon>
        <taxon>Fungi</taxon>
        <taxon>Dikarya</taxon>
        <taxon>Ascomycota</taxon>
        <taxon>Pezizomycotina</taxon>
        <taxon>Dothideomycetes</taxon>
        <taxon>Dothideomycetidae</taxon>
        <taxon>Capnodiales</taxon>
        <taxon>Piedraiaceae</taxon>
        <taxon>Piedraia</taxon>
    </lineage>
</organism>
<evidence type="ECO:0000256" key="1">
    <source>
        <dbReference type="SAM" id="SignalP"/>
    </source>
</evidence>
<dbReference type="OrthoDB" id="3682664at2759"/>
<gene>
    <name evidence="2" type="ORF">K470DRAFT_260387</name>
</gene>
<reference evidence="2" key="1">
    <citation type="journal article" date="2020" name="Stud. Mycol.">
        <title>101 Dothideomycetes genomes: a test case for predicting lifestyles and emergence of pathogens.</title>
        <authorList>
            <person name="Haridas S."/>
            <person name="Albert R."/>
            <person name="Binder M."/>
            <person name="Bloem J."/>
            <person name="Labutti K."/>
            <person name="Salamov A."/>
            <person name="Andreopoulos B."/>
            <person name="Baker S."/>
            <person name="Barry K."/>
            <person name="Bills G."/>
            <person name="Bluhm B."/>
            <person name="Cannon C."/>
            <person name="Castanera R."/>
            <person name="Culley D."/>
            <person name="Daum C."/>
            <person name="Ezra D."/>
            <person name="Gonzalez J."/>
            <person name="Henrissat B."/>
            <person name="Kuo A."/>
            <person name="Liang C."/>
            <person name="Lipzen A."/>
            <person name="Lutzoni F."/>
            <person name="Magnuson J."/>
            <person name="Mondo S."/>
            <person name="Nolan M."/>
            <person name="Ohm R."/>
            <person name="Pangilinan J."/>
            <person name="Park H.-J."/>
            <person name="Ramirez L."/>
            <person name="Alfaro M."/>
            <person name="Sun H."/>
            <person name="Tritt A."/>
            <person name="Yoshinaga Y."/>
            <person name="Zwiers L.-H."/>
            <person name="Turgeon B."/>
            <person name="Goodwin S."/>
            <person name="Spatafora J."/>
            <person name="Crous P."/>
            <person name="Grigoriev I."/>
        </authorList>
    </citation>
    <scope>NUCLEOTIDE SEQUENCE</scope>
    <source>
        <strain evidence="2">CBS 480.64</strain>
    </source>
</reference>
<dbReference type="InterPro" id="IPR006771">
    <property type="entry name" value="CetA-like"/>
</dbReference>
<evidence type="ECO:0000313" key="2">
    <source>
        <dbReference type="EMBL" id="KAF2857847.1"/>
    </source>
</evidence>
<dbReference type="AlphaFoldDB" id="A0A6A7BSF2"/>
<keyword evidence="1" id="KW-0732">Signal</keyword>
<proteinExistence type="predicted"/>
<sequence>MMNFLMLLLLPAMAMAATVQLNNHCSSSIYVTIANASGTAVPGELKSGQAFLTPFTGLGNSFGITTTQDAYWSPTGEKLILGASVDGGSIYWTLSSVNKSPVTPYQVTGCGGTKEANGVVRTCGEGEGIVLEVCA</sequence>
<evidence type="ECO:0000313" key="3">
    <source>
        <dbReference type="Proteomes" id="UP000799421"/>
    </source>
</evidence>
<feature type="chain" id="PRO_5025448128" evidence="1">
    <location>
        <begin position="17"/>
        <end position="135"/>
    </location>
</feature>
<dbReference type="Proteomes" id="UP000799421">
    <property type="component" value="Unassembled WGS sequence"/>
</dbReference>
<feature type="signal peptide" evidence="1">
    <location>
        <begin position="1"/>
        <end position="16"/>
    </location>
</feature>
<protein>
    <submittedName>
        <fullName evidence="2">Uncharacterized protein</fullName>
    </submittedName>
</protein>
<keyword evidence="3" id="KW-1185">Reference proteome</keyword>
<dbReference type="Pfam" id="PF04681">
    <property type="entry name" value="Bys1"/>
    <property type="match status" value="1"/>
</dbReference>